<evidence type="ECO:0000313" key="1">
    <source>
        <dbReference type="EMBL" id="RQG95770.1"/>
    </source>
</evidence>
<sequence>MVMTMSEECRHWNADIVNTDLNTPKKGVVARSPSCGHLLTARIDFRHELASIHKEPDTAPEIDDDE</sequence>
<proteinExistence type="predicted"/>
<organism evidence="1 2">
    <name type="scientific">Natrarchaeobius chitinivorans</name>
    <dbReference type="NCBI Taxonomy" id="1679083"/>
    <lineage>
        <taxon>Archaea</taxon>
        <taxon>Methanobacteriati</taxon>
        <taxon>Methanobacteriota</taxon>
        <taxon>Stenosarchaea group</taxon>
        <taxon>Halobacteria</taxon>
        <taxon>Halobacteriales</taxon>
        <taxon>Natrialbaceae</taxon>
        <taxon>Natrarchaeobius</taxon>
    </lineage>
</organism>
<dbReference type="AlphaFoldDB" id="A0A3N6MG64"/>
<dbReference type="Proteomes" id="UP000282323">
    <property type="component" value="Unassembled WGS sequence"/>
</dbReference>
<keyword evidence="2" id="KW-1185">Reference proteome</keyword>
<name>A0A3N6MG64_NATCH</name>
<dbReference type="EMBL" id="REGA01000004">
    <property type="protein sequence ID" value="RQG95770.1"/>
    <property type="molecule type" value="Genomic_DNA"/>
</dbReference>
<reference evidence="1 2" key="1">
    <citation type="submission" date="2018-10" db="EMBL/GenBank/DDBJ databases">
        <title>Natrarchaeobius chitinivorans gen. nov., sp. nov., and Natrarchaeobius haloalkaliphilus sp. nov., alkaliphilic, chitin-utilizing haloarchaea from hypersaline alkaline lakes.</title>
        <authorList>
            <person name="Sorokin D.Y."/>
            <person name="Elcheninov A.G."/>
            <person name="Kostrikina N.A."/>
            <person name="Bale N.J."/>
            <person name="Sinninghe Damste J.S."/>
            <person name="Khijniak T.V."/>
            <person name="Kublanov I.V."/>
            <person name="Toshchakov S.V."/>
        </authorList>
    </citation>
    <scope>NUCLEOTIDE SEQUENCE [LARGE SCALE GENOMIC DNA]</scope>
    <source>
        <strain evidence="1 2">AArcht4T</strain>
    </source>
</reference>
<evidence type="ECO:0000313" key="2">
    <source>
        <dbReference type="Proteomes" id="UP000282323"/>
    </source>
</evidence>
<protein>
    <submittedName>
        <fullName evidence="1">Uncharacterized protein</fullName>
    </submittedName>
</protein>
<gene>
    <name evidence="1" type="ORF">EA473_06155</name>
</gene>
<comment type="caution">
    <text evidence="1">The sequence shown here is derived from an EMBL/GenBank/DDBJ whole genome shotgun (WGS) entry which is preliminary data.</text>
</comment>
<accession>A0A3N6MG64</accession>